<evidence type="ECO:0000256" key="1">
    <source>
        <dbReference type="SAM" id="MobiDB-lite"/>
    </source>
</evidence>
<dbReference type="EMBL" id="ML996088">
    <property type="protein sequence ID" value="KAF2151382.1"/>
    <property type="molecule type" value="Genomic_DNA"/>
</dbReference>
<feature type="region of interest" description="Disordered" evidence="1">
    <location>
        <begin position="75"/>
        <end position="112"/>
    </location>
</feature>
<organism evidence="2 3">
    <name type="scientific">Myriangium duriaei CBS 260.36</name>
    <dbReference type="NCBI Taxonomy" id="1168546"/>
    <lineage>
        <taxon>Eukaryota</taxon>
        <taxon>Fungi</taxon>
        <taxon>Dikarya</taxon>
        <taxon>Ascomycota</taxon>
        <taxon>Pezizomycotina</taxon>
        <taxon>Dothideomycetes</taxon>
        <taxon>Dothideomycetidae</taxon>
        <taxon>Myriangiales</taxon>
        <taxon>Myriangiaceae</taxon>
        <taxon>Myriangium</taxon>
    </lineage>
</organism>
<feature type="compositionally biased region" description="Low complexity" evidence="1">
    <location>
        <begin position="568"/>
        <end position="580"/>
    </location>
</feature>
<accession>A0A9P4J0U4</accession>
<feature type="compositionally biased region" description="Basic and acidic residues" evidence="1">
    <location>
        <begin position="637"/>
        <end position="650"/>
    </location>
</feature>
<feature type="compositionally biased region" description="Polar residues" evidence="1">
    <location>
        <begin position="556"/>
        <end position="567"/>
    </location>
</feature>
<evidence type="ECO:0000313" key="3">
    <source>
        <dbReference type="Proteomes" id="UP000799439"/>
    </source>
</evidence>
<keyword evidence="3" id="KW-1185">Reference proteome</keyword>
<name>A0A9P4J0U4_9PEZI</name>
<feature type="compositionally biased region" description="Polar residues" evidence="1">
    <location>
        <begin position="34"/>
        <end position="45"/>
    </location>
</feature>
<feature type="region of interest" description="Disordered" evidence="1">
    <location>
        <begin position="556"/>
        <end position="666"/>
    </location>
</feature>
<dbReference type="AlphaFoldDB" id="A0A9P4J0U4"/>
<sequence>MAKRTAASVEPPDSSPPGTSGTHEKTPDVRRSTRSTSRELGNNPQSTSGRSRRTSRQKSVELDGVAAATAALDAHRRAARANPQDLEPVEEEEGSVTYGRLKDDGDRNTNIGLSRQSVVSQGGASTYSGFTNRTSFSQEEIRGLDTESILGGLQELDRAAEVILNYVAPQGVDLDVLQSNSKQLFSDQSVFRRRLIPKLNSFNAGKESFGQQTFINPEHILRFLLDLPRETELLSTNWRPDEILYKANLVTMLQMMYLTKDSDKFVEVTETLYSQFPGFALSGLTTPEGYRGLAGESALVDETAAVANEIRTHLLIHSLANNVSNESIDRTLANLFLADSDEEGFDIPDDRAVIRLRPFDLAIPPEYTGIFYSQIHGRYRELKNILDQSNNDIPTVVEALRNNFSWDDCCVFVLDWARLRLAELRHIMADRGGVENVVAALEQEVHEVESRTDPQLLAPEVQVAPIASSNLISKSNIEALKRRRQQLSSAPAPFSPAGTPALSYENPAFIDQASNIPLDGLEEEAVRQLTGFKDQENQRRFIDQQHGAHRVTFDDTQASVASQMQQPSSSRIYDIQSSSVRGRKRGGDDDEDYDPTQDEGFQTDNRVHLPPHRAPRAQMMSSSNDRNVLPRTSAAHDVSEVSHVRRERQNPGRAIETLPPPTMENGLPVLSQVDNYQRARVLAKMKTAQVAKPARTRNKFSQEEEERVLDLIGAHGPQYATIKRIDEEDLNVLVRRNAEDIRFKVRNMKVDYLKSGVPLPPNFEEIKLGKKEIDQLERLGINYEQDSVRSTNHHQ</sequence>
<feature type="compositionally biased region" description="Basic and acidic residues" evidence="1">
    <location>
        <begin position="22"/>
        <end position="31"/>
    </location>
</feature>
<comment type="caution">
    <text evidence="2">The sequence shown here is derived from an EMBL/GenBank/DDBJ whole genome shotgun (WGS) entry which is preliminary data.</text>
</comment>
<proteinExistence type="predicted"/>
<feature type="compositionally biased region" description="Acidic residues" evidence="1">
    <location>
        <begin position="588"/>
        <end position="597"/>
    </location>
</feature>
<gene>
    <name evidence="2" type="ORF">K461DRAFT_295437</name>
</gene>
<dbReference type="OrthoDB" id="5398572at2759"/>
<dbReference type="Proteomes" id="UP000799439">
    <property type="component" value="Unassembled WGS sequence"/>
</dbReference>
<reference evidence="2" key="1">
    <citation type="journal article" date="2020" name="Stud. Mycol.">
        <title>101 Dothideomycetes genomes: a test case for predicting lifestyles and emergence of pathogens.</title>
        <authorList>
            <person name="Haridas S."/>
            <person name="Albert R."/>
            <person name="Binder M."/>
            <person name="Bloem J."/>
            <person name="Labutti K."/>
            <person name="Salamov A."/>
            <person name="Andreopoulos B."/>
            <person name="Baker S."/>
            <person name="Barry K."/>
            <person name="Bills G."/>
            <person name="Bluhm B."/>
            <person name="Cannon C."/>
            <person name="Castanera R."/>
            <person name="Culley D."/>
            <person name="Daum C."/>
            <person name="Ezra D."/>
            <person name="Gonzalez J."/>
            <person name="Henrissat B."/>
            <person name="Kuo A."/>
            <person name="Liang C."/>
            <person name="Lipzen A."/>
            <person name="Lutzoni F."/>
            <person name="Magnuson J."/>
            <person name="Mondo S."/>
            <person name="Nolan M."/>
            <person name="Ohm R."/>
            <person name="Pangilinan J."/>
            <person name="Park H.-J."/>
            <person name="Ramirez L."/>
            <person name="Alfaro M."/>
            <person name="Sun H."/>
            <person name="Tritt A."/>
            <person name="Yoshinaga Y."/>
            <person name="Zwiers L.-H."/>
            <person name="Turgeon B."/>
            <person name="Goodwin S."/>
            <person name="Spatafora J."/>
            <person name="Crous P."/>
            <person name="Grigoriev I."/>
        </authorList>
    </citation>
    <scope>NUCLEOTIDE SEQUENCE</scope>
    <source>
        <strain evidence="2">CBS 260.36</strain>
    </source>
</reference>
<evidence type="ECO:0000313" key="2">
    <source>
        <dbReference type="EMBL" id="KAF2151382.1"/>
    </source>
</evidence>
<feature type="region of interest" description="Disordered" evidence="1">
    <location>
        <begin position="1"/>
        <end position="62"/>
    </location>
</feature>
<protein>
    <recommendedName>
        <fullName evidence="4">Myb-like domain-containing protein</fullName>
    </recommendedName>
</protein>
<evidence type="ECO:0008006" key="4">
    <source>
        <dbReference type="Google" id="ProtNLM"/>
    </source>
</evidence>